<name>A0ACD0NMT5_9BASI</name>
<protein>
    <submittedName>
        <fullName evidence="1">DNA/RNA polymerase</fullName>
    </submittedName>
</protein>
<organism evidence="1 2">
    <name type="scientific">Violaceomyces palustris</name>
    <dbReference type="NCBI Taxonomy" id="1673888"/>
    <lineage>
        <taxon>Eukaryota</taxon>
        <taxon>Fungi</taxon>
        <taxon>Dikarya</taxon>
        <taxon>Basidiomycota</taxon>
        <taxon>Ustilaginomycotina</taxon>
        <taxon>Ustilaginomycetes</taxon>
        <taxon>Violaceomycetales</taxon>
        <taxon>Violaceomycetaceae</taxon>
        <taxon>Violaceomyces</taxon>
    </lineage>
</organism>
<dbReference type="Proteomes" id="UP000245626">
    <property type="component" value="Unassembled WGS sequence"/>
</dbReference>
<evidence type="ECO:0000313" key="1">
    <source>
        <dbReference type="EMBL" id="PWN47140.1"/>
    </source>
</evidence>
<evidence type="ECO:0000313" key="2">
    <source>
        <dbReference type="Proteomes" id="UP000245626"/>
    </source>
</evidence>
<gene>
    <name evidence="1" type="ORF">IE53DRAFT_335909</name>
</gene>
<dbReference type="EMBL" id="KZ820529">
    <property type="protein sequence ID" value="PWN47140.1"/>
    <property type="molecule type" value="Genomic_DNA"/>
</dbReference>
<reference evidence="1 2" key="1">
    <citation type="journal article" date="2018" name="Mol. Biol. Evol.">
        <title>Broad Genomic Sampling Reveals a Smut Pathogenic Ancestry of the Fungal Clade Ustilaginomycotina.</title>
        <authorList>
            <person name="Kijpornyongpan T."/>
            <person name="Mondo S.J."/>
            <person name="Barry K."/>
            <person name="Sandor L."/>
            <person name="Lee J."/>
            <person name="Lipzen A."/>
            <person name="Pangilinan J."/>
            <person name="LaButti K."/>
            <person name="Hainaut M."/>
            <person name="Henrissat B."/>
            <person name="Grigoriev I.V."/>
            <person name="Spatafora J.W."/>
            <person name="Aime M.C."/>
        </authorList>
    </citation>
    <scope>NUCLEOTIDE SEQUENCE [LARGE SCALE GENOMIC DNA]</scope>
    <source>
        <strain evidence="1 2">SA 807</strain>
    </source>
</reference>
<keyword evidence="2" id="KW-1185">Reference proteome</keyword>
<sequence length="1343" mass="149278">MTNADETFFPASKSVENIAILKACLGTGLIQRAHKLFTDLRNEARIRTRESWELQNLSLASGAEGEAARNRLSNFGEYWSPIEVWTYNSMLQAYLRKAYQSEALEGTSEWLERAWDLWRDMESGTGSFNDGPRSSDPKPNAGTIATMARGIVGLQRSERYPSSHAGLQPLLLSARRLGISFESILTSSVFNPAAQQDDGQMLGDPRNQDQPKEGEPDARLVLRSLSTAASQLGESGIVHELDSVQAILDGIQSPSGPAEYMLPDPLEGVTELRPVLTTSKASRAGVHPEKEEGEMPFNLVTLKENLSVVQQARRIISDPYERQKWLEHSALESARKRLEHSAQTMEELGLASAGPLQSRQLQTWMWSWYNKLQEALAKGIAEIAAEEAGKKGSSSSGGGINHFEMQISPFLQLLPPSKLALITILELMRMHGSGGVADGMKTTRALLQVGRAVETEYHAEVVRKNPQIFQSAHAAQSTLKKRGFIDIAARREIKAWQKQLEDEGVVSQIPRWTQIVRARVGSYLVQHLMQVATVNRKATDRDGNVWEEDQPAFYSAYQYLGGKKLGVIKLNEAIAKRLDKDSMQETLHPRHLPMLVPPKPWISHDSGGYYSVRQSSMRFKDSVEQGSYLRAASESDSLDVVLAGLDVLGQTSWQINRRIFDVMTEVWNSGKSTADMPPLEMEVPEPEKPENYDFDIKARGVYLQRLKQWNSQKAANHSQRCDVNYKLEIARAYLGERFYFPHNMDFRGRAYPMPPHLNHIGNDLCRGLLLFSDTKVLGAAGLKWLRIHLANVYGYDKASFAEREQFAIDHEADLRDSASDPLGGKQWWLKADDPWQCLATCMELQAALDNPEGPEAYASALPVHQDGTCNGLQHYAALGGDLAGAKQVNLSQGDRPADVYSGVADLVIKVLDEEAAKGERMAKTLQGKVTRKVVKQTVMTTVYGVTFIGAKNQVMRQLADRGDIPAEDLFNCASYLAKIIMSCIGDLFQGAQKIQDWLCDSAKLIARSIPPERIEEAVRPVDPAAASGVKAKKTKTKELSKGDRILKEQMTSVIWTTALGLPVVQPYRKVKKRQIATSMQTVFIQDPLLTSEVSPGKQASAFPPNFIHSLDATHMILTALECHAADLTFASVHDSYWTHACDIDTMSDIIRDTFIRLHTQDILTKLREEFLERYKGYKVPVSALNTKAKQANDQAKVKRAKDKLAIDALPDEATDAFMDPASEAEMVEEEEGEEEELVDGMVEDESIQEEEEEEEAAASAARAGSSEAELVIEQAAANATPAKQRRRSKKLLKDAAEGGSMTGETWEAHFRSKFVDLEDVLPAIPAKGSFDVNEIKRSLYFFS</sequence>
<feature type="non-terminal residue" evidence="1">
    <location>
        <position position="1343"/>
    </location>
</feature>
<proteinExistence type="predicted"/>
<accession>A0ACD0NMT5</accession>